<sequence length="197" mass="21443">MNEPKISEIFDETNEIDSKLSNVKLNEGEDLDLAVGEDNEDVDHEIENGLDTLQSRGERKARKALAKLGLKRVSGISRVTMRRFKTQHFFVIANAEVYKSPHSNCYIVFGEARTEDAAAGLSNLASGGGFSKNASNPSFQSDMMMANSSAAGKQVANKIEDDDDDGPVDETGVDPADIEMLLGQVNCSRAKAVLRFL</sequence>
<protein>
    <recommendedName>
        <fullName evidence="3">Nascent polypeptide-associated complex subunit alpha</fullName>
    </recommendedName>
    <alternativeName>
        <fullName evidence="4">Alpha-NAC</fullName>
    </alternativeName>
</protein>
<comment type="subcellular location">
    <subcellularLocation>
        <location evidence="1">Cytoplasm</location>
    </subcellularLocation>
</comment>
<dbReference type="Pfam" id="PF01849">
    <property type="entry name" value="NAC"/>
    <property type="match status" value="1"/>
</dbReference>
<dbReference type="AlphaFoldDB" id="A0AAV0BEV4"/>
<dbReference type="CDD" id="cd22054">
    <property type="entry name" value="NAC_NACA"/>
    <property type="match status" value="1"/>
</dbReference>
<dbReference type="Proteomes" id="UP001153365">
    <property type="component" value="Unassembled WGS sequence"/>
</dbReference>
<evidence type="ECO:0000313" key="6">
    <source>
        <dbReference type="EMBL" id="CAH7684761.1"/>
    </source>
</evidence>
<dbReference type="PANTHER" id="PTHR21713">
    <property type="entry name" value="NASCENT POLYPEPTIDE ASSOCIATED COMPLEX ALPHA SUBUNIT-RELATED"/>
    <property type="match status" value="1"/>
</dbReference>
<evidence type="ECO:0000256" key="4">
    <source>
        <dbReference type="ARBA" id="ARBA00030300"/>
    </source>
</evidence>
<evidence type="ECO:0000256" key="3">
    <source>
        <dbReference type="ARBA" id="ARBA00014437"/>
    </source>
</evidence>
<reference evidence="6" key="1">
    <citation type="submission" date="2022-06" db="EMBL/GenBank/DDBJ databases">
        <authorList>
            <consortium name="SYNGENTA / RWTH Aachen University"/>
        </authorList>
    </citation>
    <scope>NUCLEOTIDE SEQUENCE</scope>
</reference>
<evidence type="ECO:0000256" key="1">
    <source>
        <dbReference type="ARBA" id="ARBA00004496"/>
    </source>
</evidence>
<keyword evidence="7" id="KW-1185">Reference proteome</keyword>
<accession>A0AAV0BEV4</accession>
<dbReference type="PROSITE" id="PS51151">
    <property type="entry name" value="NAC_AB"/>
    <property type="match status" value="1"/>
</dbReference>
<evidence type="ECO:0000259" key="5">
    <source>
        <dbReference type="PROSITE" id="PS51151"/>
    </source>
</evidence>
<comment type="caution">
    <text evidence="6">The sequence shown here is derived from an EMBL/GenBank/DDBJ whole genome shotgun (WGS) entry which is preliminary data.</text>
</comment>
<dbReference type="GO" id="GO:0005854">
    <property type="term" value="C:nascent polypeptide-associated complex"/>
    <property type="evidence" value="ECO:0007669"/>
    <property type="project" value="InterPro"/>
</dbReference>
<dbReference type="EMBL" id="CALTRL010005687">
    <property type="protein sequence ID" value="CAH7684761.1"/>
    <property type="molecule type" value="Genomic_DNA"/>
</dbReference>
<evidence type="ECO:0000313" key="7">
    <source>
        <dbReference type="Proteomes" id="UP001153365"/>
    </source>
</evidence>
<dbReference type="InterPro" id="IPR016641">
    <property type="entry name" value="EGD2/NACA0like"/>
</dbReference>
<feature type="domain" description="NAC-A/B" evidence="5">
    <location>
        <begin position="55"/>
        <end position="121"/>
    </location>
</feature>
<gene>
    <name evidence="6" type="ORF">PPACK8108_LOCUS19183</name>
</gene>
<dbReference type="Gene3D" id="2.20.70.30">
    <property type="entry name" value="Nascent polypeptide-associated complex domain"/>
    <property type="match status" value="1"/>
</dbReference>
<comment type="similarity">
    <text evidence="2">Belongs to the NAC-alpha family.</text>
</comment>
<proteinExistence type="inferred from homology"/>
<dbReference type="InterPro" id="IPR038187">
    <property type="entry name" value="NAC_A/B_dom_sf"/>
</dbReference>
<dbReference type="SMART" id="SM01407">
    <property type="entry name" value="NAC"/>
    <property type="match status" value="1"/>
</dbReference>
<organism evidence="6 7">
    <name type="scientific">Phakopsora pachyrhizi</name>
    <name type="common">Asian soybean rust disease fungus</name>
    <dbReference type="NCBI Taxonomy" id="170000"/>
    <lineage>
        <taxon>Eukaryota</taxon>
        <taxon>Fungi</taxon>
        <taxon>Dikarya</taxon>
        <taxon>Basidiomycota</taxon>
        <taxon>Pucciniomycotina</taxon>
        <taxon>Pucciniomycetes</taxon>
        <taxon>Pucciniales</taxon>
        <taxon>Phakopsoraceae</taxon>
        <taxon>Phakopsora</taxon>
    </lineage>
</organism>
<dbReference type="InterPro" id="IPR002715">
    <property type="entry name" value="Nas_poly-pep-assoc_cplx_dom"/>
</dbReference>
<evidence type="ECO:0000256" key="2">
    <source>
        <dbReference type="ARBA" id="ARBA00009882"/>
    </source>
</evidence>
<name>A0AAV0BEV4_PHAPC</name>